<dbReference type="Proteomes" id="UP000827721">
    <property type="component" value="Unassembled WGS sequence"/>
</dbReference>
<accession>A0ABQ8I680</accession>
<dbReference type="EMBL" id="JAFEMO010000004">
    <property type="protein sequence ID" value="KAH7572066.1"/>
    <property type="molecule type" value="Genomic_DNA"/>
</dbReference>
<evidence type="ECO:0000313" key="2">
    <source>
        <dbReference type="EMBL" id="KAH7572066.1"/>
    </source>
</evidence>
<evidence type="ECO:0008006" key="4">
    <source>
        <dbReference type="Google" id="ProtNLM"/>
    </source>
</evidence>
<proteinExistence type="predicted"/>
<feature type="compositionally biased region" description="Basic and acidic residues" evidence="1">
    <location>
        <begin position="149"/>
        <end position="160"/>
    </location>
</feature>
<sequence length="272" mass="29475">MISLPTAMIANLVLSRLGSTFVLNHVITASGLAAKLGKSSFLMPRALLVLEEPSSTGDIGNIEFSRSDYWVQMMLDDIGKAATMILRYEWLPEFCSNCDLLGHTTRECVGVNHSKLVDSNLFDYGGWLRASSPVRTRGPNLSHATQTGSDRRERDNESPTERNPASTVVSPEKVVLSPVESPYSDNIKLISKSKQTVVGTLDIQCESKFSGNSGGVNVGNDKVETIVVEGFSEQHVAEVAVKDASVNMMVVDGLNEPAEVYRCSDGMGFGLK</sequence>
<comment type="caution">
    <text evidence="2">The sequence shown here is derived from an EMBL/GenBank/DDBJ whole genome shotgun (WGS) entry which is preliminary data.</text>
</comment>
<protein>
    <recommendedName>
        <fullName evidence="4">DUF4283 domain-containing protein</fullName>
    </recommendedName>
</protein>
<keyword evidence="3" id="KW-1185">Reference proteome</keyword>
<feature type="region of interest" description="Disordered" evidence="1">
    <location>
        <begin position="135"/>
        <end position="170"/>
    </location>
</feature>
<evidence type="ECO:0000313" key="3">
    <source>
        <dbReference type="Proteomes" id="UP000827721"/>
    </source>
</evidence>
<evidence type="ECO:0000256" key="1">
    <source>
        <dbReference type="SAM" id="MobiDB-lite"/>
    </source>
</evidence>
<reference evidence="2 3" key="1">
    <citation type="submission" date="2021-02" db="EMBL/GenBank/DDBJ databases">
        <title>Plant Genome Project.</title>
        <authorList>
            <person name="Zhang R.-G."/>
        </authorList>
    </citation>
    <scope>NUCLEOTIDE SEQUENCE [LARGE SCALE GENOMIC DNA]</scope>
    <source>
        <tissue evidence="2">Leaves</tissue>
    </source>
</reference>
<name>A0ABQ8I680_9ROSI</name>
<gene>
    <name evidence="2" type="ORF">JRO89_XS04G0196600</name>
</gene>
<organism evidence="2 3">
    <name type="scientific">Xanthoceras sorbifolium</name>
    <dbReference type="NCBI Taxonomy" id="99658"/>
    <lineage>
        <taxon>Eukaryota</taxon>
        <taxon>Viridiplantae</taxon>
        <taxon>Streptophyta</taxon>
        <taxon>Embryophyta</taxon>
        <taxon>Tracheophyta</taxon>
        <taxon>Spermatophyta</taxon>
        <taxon>Magnoliopsida</taxon>
        <taxon>eudicotyledons</taxon>
        <taxon>Gunneridae</taxon>
        <taxon>Pentapetalae</taxon>
        <taxon>rosids</taxon>
        <taxon>malvids</taxon>
        <taxon>Sapindales</taxon>
        <taxon>Sapindaceae</taxon>
        <taxon>Xanthoceroideae</taxon>
        <taxon>Xanthoceras</taxon>
    </lineage>
</organism>